<feature type="compositionally biased region" description="Polar residues" evidence="2">
    <location>
        <begin position="760"/>
        <end position="769"/>
    </location>
</feature>
<feature type="compositionally biased region" description="Polar residues" evidence="2">
    <location>
        <begin position="779"/>
        <end position="793"/>
    </location>
</feature>
<proteinExistence type="predicted"/>
<dbReference type="PANTHER" id="PTHR34894:SF5">
    <property type="entry name" value="EF-HAND DOMAIN-CONTAINING PROTEIN"/>
    <property type="match status" value="1"/>
</dbReference>
<dbReference type="PANTHER" id="PTHR34894">
    <property type="entry name" value="SAM-DEPENDENT METHYLTRANSFERASE RSMI, CONSERVED SITE"/>
    <property type="match status" value="1"/>
</dbReference>
<evidence type="ECO:0000313" key="4">
    <source>
        <dbReference type="Proteomes" id="UP000816034"/>
    </source>
</evidence>
<comment type="caution">
    <text evidence="3">The sequence shown here is derived from an EMBL/GenBank/DDBJ whole genome shotgun (WGS) entry which is preliminary data.</text>
</comment>
<dbReference type="GeneID" id="68096237"/>
<feature type="region of interest" description="Disordered" evidence="2">
    <location>
        <begin position="757"/>
        <end position="820"/>
    </location>
</feature>
<organism evidence="3 4">
    <name type="scientific">Naegleria lovaniensis</name>
    <name type="common">Amoeba</name>
    <dbReference type="NCBI Taxonomy" id="51637"/>
    <lineage>
        <taxon>Eukaryota</taxon>
        <taxon>Discoba</taxon>
        <taxon>Heterolobosea</taxon>
        <taxon>Tetramitia</taxon>
        <taxon>Eutetramitia</taxon>
        <taxon>Vahlkampfiidae</taxon>
        <taxon>Naegleria</taxon>
    </lineage>
</organism>
<evidence type="ECO:0000256" key="1">
    <source>
        <dbReference type="SAM" id="Coils"/>
    </source>
</evidence>
<dbReference type="RefSeq" id="XP_044555912.1">
    <property type="nucleotide sequence ID" value="XM_044693348.1"/>
</dbReference>
<sequence length="1187" mass="136690">MLAMASTEHGADLQTALGISSMKITLSPRGGDKGEDEEEEFAEPIIMKEEILDDPNNDISFIGSEMQASLEPFGFQFRRRMIGGQHVPAKSIELKGVDNRKLSNGVDKLNNIKKNHQRLKAFSPVRTRISDFNGVAPAPTKTVVHVPLEEFSSRKVETNATITSQVQKKVTKQSDLVDDSQLNIEITKERTFDESPIPDHTNEIIVNVIRQEPSDFSDNCQSDGLDVIKTKVIVPDELLDITLETKRMMEEDVSNMKNNVKKVSLSTQLDYFKRKSREVVSEPYKNHFFALDRRKQSQAVPKKSISSGEEVELEKKDDSFISLKLPQIDKRKKKRKTIKDLSPEKYLESATNDSYINRNGSIEIMDLQEMDFYDGSEELGIVDDVIKIASARGVPQIPRSKIPKKYHIIERSPIVTKEELEKQAVYNGDRRVWETTVFPSNKPASRMEVVQLARTFELMLEEMNENSKEMLVEEEMKVLDTISSEISRQISVQCAERGILLDRVIHRFKQLVKKSVQATEEVSQKIEGIASSNEHKTSALIEFYTDSIKSKEEIVKKKEDENADLIKQVAKLKEQLRQTRKGIKAITSNFFAEKLMQEMVTKSLQVTPRDSTPRNTDKLFTEEDLKQKLEEMMSKEADLSITTVDRGVNTSLMEGVSLESVRAIERYNSLFATDYTVEVVEESTQLMEASVVTEETQTEKKEEQPVEEKKVEQPVDIIYKDKDGNIISKQRYEYLQKLSYGFVKDVSVQFITVSKPPMKPSNSIATQTENRTKDEIDRTSPNSPLENTNSRSDIISKRTEEYNSRGTDSQNGVRSSNSKRALTSEDFKHRMKLVKPEDIFLLFKEILESSKKTRKQSLRWLNRVILEVFNELAVSDFLYNTNGIIMTRKFVYDYFLLKFGLPSIALTHLSEFLINIKLKFKESIRVQMFCQFCPITEWIGQTSYPEYTIQTLQFYLKIIGITKSVLNKRALHELEDGSLFVSLAFVNNLMERLQLPLLLEELQEFILNIKEQSSDNFIYYDYLLKLLIELYYNKIVLKKRRVTQQENRNVMAKPSGQQISITITSFKKMLKTFFKNLYVVRDKMNGPHEFVSKSDKVSKSYLLEVYHVTTSVFYELIDSQVSDSEKQKHLKQLHSLLFSSMERQNLEDGMNSYRAFVIEVLSSVVDETHKIFAIMIQKLVPLVTRNV</sequence>
<keyword evidence="4" id="KW-1185">Reference proteome</keyword>
<accession>A0AA88H3T4</accession>
<protein>
    <submittedName>
        <fullName evidence="3">Uncharacterized protein</fullName>
    </submittedName>
</protein>
<reference evidence="3 4" key="1">
    <citation type="journal article" date="2018" name="BMC Genomics">
        <title>The genome of Naegleria lovaniensis, the basis for a comparative approach to unravel pathogenicity factors of the human pathogenic amoeba N. fowleri.</title>
        <authorList>
            <person name="Liechti N."/>
            <person name="Schurch N."/>
            <person name="Bruggmann R."/>
            <person name="Wittwer M."/>
        </authorList>
    </citation>
    <scope>NUCLEOTIDE SEQUENCE [LARGE SCALE GENOMIC DNA]</scope>
    <source>
        <strain evidence="3 4">ATCC 30569</strain>
    </source>
</reference>
<dbReference type="Proteomes" id="UP000816034">
    <property type="component" value="Unassembled WGS sequence"/>
</dbReference>
<feature type="coiled-coil region" evidence="1">
    <location>
        <begin position="541"/>
        <end position="589"/>
    </location>
</feature>
<name>A0AA88H3T4_NAELO</name>
<dbReference type="EMBL" id="PYSW02000001">
    <property type="protein sequence ID" value="KAG2394018.1"/>
    <property type="molecule type" value="Genomic_DNA"/>
</dbReference>
<gene>
    <name evidence="3" type="ORF">C9374_003782</name>
</gene>
<keyword evidence="1" id="KW-0175">Coiled coil</keyword>
<evidence type="ECO:0000256" key="2">
    <source>
        <dbReference type="SAM" id="MobiDB-lite"/>
    </source>
</evidence>
<feature type="compositionally biased region" description="Basic and acidic residues" evidence="2">
    <location>
        <begin position="794"/>
        <end position="803"/>
    </location>
</feature>
<dbReference type="AlphaFoldDB" id="A0AA88H3T4"/>
<evidence type="ECO:0000313" key="3">
    <source>
        <dbReference type="EMBL" id="KAG2394018.1"/>
    </source>
</evidence>
<feature type="compositionally biased region" description="Polar residues" evidence="2">
    <location>
        <begin position="804"/>
        <end position="820"/>
    </location>
</feature>